<dbReference type="InterPro" id="IPR036388">
    <property type="entry name" value="WH-like_DNA-bd_sf"/>
</dbReference>
<dbReference type="AlphaFoldDB" id="A0AAW5B8A4"/>
<dbReference type="CDD" id="cd07377">
    <property type="entry name" value="WHTH_GntR"/>
    <property type="match status" value="1"/>
</dbReference>
<keyword evidence="1" id="KW-0805">Transcription regulation</keyword>
<dbReference type="SMART" id="SM00345">
    <property type="entry name" value="HTH_GNTR"/>
    <property type="match status" value="1"/>
</dbReference>
<dbReference type="Pfam" id="PF07729">
    <property type="entry name" value="FCD"/>
    <property type="match status" value="1"/>
</dbReference>
<sequence>MLLKDVAYQAIKEKILEEEYPPGQFLSERTLIQELDMSKTPIKNALVRLESEGFVTVSSKQGIVINDLSIERINDIYNLRIALETFTCDALYERITPQQLGDLRENLEQTKVAAEELDVKGFASLDHDFHVDLSEIAGNKEITRILLNYHDHLLRITLRHLRKDPTRVRKFYEDHVAIVNALEAHQEESITLMRQHLQESKSMLFQ</sequence>
<accession>A0AAW5B8A4</accession>
<dbReference type="PROSITE" id="PS50949">
    <property type="entry name" value="HTH_GNTR"/>
    <property type="match status" value="1"/>
</dbReference>
<dbReference type="Gene3D" id="1.10.10.10">
    <property type="entry name" value="Winged helix-like DNA-binding domain superfamily/Winged helix DNA-binding domain"/>
    <property type="match status" value="1"/>
</dbReference>
<dbReference type="GO" id="GO:0003677">
    <property type="term" value="F:DNA binding"/>
    <property type="evidence" value="ECO:0007669"/>
    <property type="project" value="UniProtKB-KW"/>
</dbReference>
<dbReference type="InterPro" id="IPR008920">
    <property type="entry name" value="TF_FadR/GntR_C"/>
</dbReference>
<keyword evidence="3" id="KW-0804">Transcription</keyword>
<dbReference type="InterPro" id="IPR000524">
    <property type="entry name" value="Tscrpt_reg_HTH_GntR"/>
</dbReference>
<evidence type="ECO:0000256" key="1">
    <source>
        <dbReference type="ARBA" id="ARBA00023015"/>
    </source>
</evidence>
<evidence type="ECO:0000313" key="6">
    <source>
        <dbReference type="Proteomes" id="UP001199631"/>
    </source>
</evidence>
<dbReference type="InterPro" id="IPR036390">
    <property type="entry name" value="WH_DNA-bd_sf"/>
</dbReference>
<dbReference type="InterPro" id="IPR011711">
    <property type="entry name" value="GntR_C"/>
</dbReference>
<dbReference type="GO" id="GO:0003700">
    <property type="term" value="F:DNA-binding transcription factor activity"/>
    <property type="evidence" value="ECO:0007669"/>
    <property type="project" value="InterPro"/>
</dbReference>
<dbReference type="SUPFAM" id="SSF48008">
    <property type="entry name" value="GntR ligand-binding domain-like"/>
    <property type="match status" value="1"/>
</dbReference>
<reference evidence="5 6" key="1">
    <citation type="journal article" date="2022" name="Evol. Bioinform. Online">
        <title>Draft Genome Sequence of Oceanobacillus jordanicus Strain GSFE11, a Halotolerant Plant Growth-Promoting Bacterial Endophyte Isolated From the Jordan Valley.</title>
        <authorList>
            <person name="Alhindi T."/>
            <person name="Albdaiwi R."/>
        </authorList>
    </citation>
    <scope>NUCLEOTIDE SEQUENCE [LARGE SCALE GENOMIC DNA]</scope>
    <source>
        <strain evidence="5 6">GSFE11</strain>
    </source>
</reference>
<dbReference type="EMBL" id="JAIFZM010000007">
    <property type="protein sequence ID" value="MCG3419464.1"/>
    <property type="molecule type" value="Genomic_DNA"/>
</dbReference>
<evidence type="ECO:0000313" key="5">
    <source>
        <dbReference type="EMBL" id="MCG3419464.1"/>
    </source>
</evidence>
<keyword evidence="6" id="KW-1185">Reference proteome</keyword>
<comment type="caution">
    <text evidence="5">The sequence shown here is derived from an EMBL/GenBank/DDBJ whole genome shotgun (WGS) entry which is preliminary data.</text>
</comment>
<evidence type="ECO:0000259" key="4">
    <source>
        <dbReference type="PROSITE" id="PS50949"/>
    </source>
</evidence>
<dbReference type="RefSeq" id="WP_119578485.1">
    <property type="nucleotide sequence ID" value="NZ_JAIFZM010000007.1"/>
</dbReference>
<dbReference type="Gene3D" id="1.20.120.530">
    <property type="entry name" value="GntR ligand-binding domain-like"/>
    <property type="match status" value="1"/>
</dbReference>
<keyword evidence="2" id="KW-0238">DNA-binding</keyword>
<evidence type="ECO:0000256" key="2">
    <source>
        <dbReference type="ARBA" id="ARBA00023125"/>
    </source>
</evidence>
<dbReference type="SUPFAM" id="SSF46785">
    <property type="entry name" value="Winged helix' DNA-binding domain"/>
    <property type="match status" value="1"/>
</dbReference>
<dbReference type="SMART" id="SM00895">
    <property type="entry name" value="FCD"/>
    <property type="match status" value="1"/>
</dbReference>
<proteinExistence type="predicted"/>
<dbReference type="PANTHER" id="PTHR43537">
    <property type="entry name" value="TRANSCRIPTIONAL REGULATOR, GNTR FAMILY"/>
    <property type="match status" value="1"/>
</dbReference>
<gene>
    <name evidence="5" type="ORF">K3T81_09890</name>
</gene>
<protein>
    <submittedName>
        <fullName evidence="5">GntR family transcriptional regulator</fullName>
    </submittedName>
</protein>
<dbReference type="PANTHER" id="PTHR43537:SF24">
    <property type="entry name" value="GLUCONATE OPERON TRANSCRIPTIONAL REPRESSOR"/>
    <property type="match status" value="1"/>
</dbReference>
<dbReference type="Proteomes" id="UP001199631">
    <property type="component" value="Unassembled WGS sequence"/>
</dbReference>
<dbReference type="Pfam" id="PF00392">
    <property type="entry name" value="GntR"/>
    <property type="match status" value="1"/>
</dbReference>
<name>A0AAW5B8A4_9BACI</name>
<feature type="domain" description="HTH gntR-type" evidence="4">
    <location>
        <begin position="1"/>
        <end position="68"/>
    </location>
</feature>
<evidence type="ECO:0000256" key="3">
    <source>
        <dbReference type="ARBA" id="ARBA00023163"/>
    </source>
</evidence>
<organism evidence="5 6">
    <name type="scientific">Oceanobacillus jordanicus</name>
    <dbReference type="NCBI Taxonomy" id="2867266"/>
    <lineage>
        <taxon>Bacteria</taxon>
        <taxon>Bacillati</taxon>
        <taxon>Bacillota</taxon>
        <taxon>Bacilli</taxon>
        <taxon>Bacillales</taxon>
        <taxon>Bacillaceae</taxon>
        <taxon>Oceanobacillus</taxon>
    </lineage>
</organism>